<feature type="transmembrane region" description="Helical" evidence="1">
    <location>
        <begin position="31"/>
        <end position="50"/>
    </location>
</feature>
<evidence type="ECO:0000313" key="3">
    <source>
        <dbReference type="Proteomes" id="UP000612352"/>
    </source>
</evidence>
<evidence type="ECO:0000256" key="1">
    <source>
        <dbReference type="SAM" id="Phobius"/>
    </source>
</evidence>
<comment type="caution">
    <text evidence="2">The sequence shown here is derived from an EMBL/GenBank/DDBJ whole genome shotgun (WGS) entry which is preliminary data.</text>
</comment>
<keyword evidence="1" id="KW-0812">Transmembrane</keyword>
<accession>A0ABS1BE26</accession>
<organism evidence="2 3">
    <name type="scientific">Brachybacterium halotolerans</name>
    <dbReference type="NCBI Taxonomy" id="2795215"/>
    <lineage>
        <taxon>Bacteria</taxon>
        <taxon>Bacillati</taxon>
        <taxon>Actinomycetota</taxon>
        <taxon>Actinomycetes</taxon>
        <taxon>Micrococcales</taxon>
        <taxon>Dermabacteraceae</taxon>
        <taxon>Brachybacterium</taxon>
    </lineage>
</organism>
<dbReference type="Proteomes" id="UP000612352">
    <property type="component" value="Unassembled WGS sequence"/>
</dbReference>
<feature type="transmembrane region" description="Helical" evidence="1">
    <location>
        <begin position="62"/>
        <end position="89"/>
    </location>
</feature>
<sequence length="93" mass="9958">MWVVIVLLALGAVFGFLVGLATRPVRTLVNALRVALFGLGVLLLVLYCMLDGDVPDESRAELVPIIAAAFAAWLLTFIVPAVLGLLIGIRTRE</sequence>
<name>A0ABS1BE26_9MICO</name>
<reference evidence="2 3" key="1">
    <citation type="submission" date="2020-12" db="EMBL/GenBank/DDBJ databases">
        <title>Brachybacterium sp. MASK1Z-5, whole genome shotgun sequence.</title>
        <authorList>
            <person name="Tuo L."/>
        </authorList>
    </citation>
    <scope>NUCLEOTIDE SEQUENCE [LARGE SCALE GENOMIC DNA]</scope>
    <source>
        <strain evidence="2 3">MASK1Z-5</strain>
    </source>
</reference>
<proteinExistence type="predicted"/>
<keyword evidence="3" id="KW-1185">Reference proteome</keyword>
<keyword evidence="1" id="KW-0472">Membrane</keyword>
<keyword evidence="1" id="KW-1133">Transmembrane helix</keyword>
<dbReference type="RefSeq" id="WP_200503794.1">
    <property type="nucleotide sequence ID" value="NZ_JAEDAJ010000015.1"/>
</dbReference>
<gene>
    <name evidence="2" type="ORF">I8D64_15970</name>
</gene>
<protein>
    <submittedName>
        <fullName evidence="2">Uncharacterized protein</fullName>
    </submittedName>
</protein>
<evidence type="ECO:0000313" key="2">
    <source>
        <dbReference type="EMBL" id="MBK0332900.1"/>
    </source>
</evidence>
<dbReference type="EMBL" id="JAEDAJ010000015">
    <property type="protein sequence ID" value="MBK0332900.1"/>
    <property type="molecule type" value="Genomic_DNA"/>
</dbReference>